<dbReference type="AlphaFoldDB" id="A0AB35XCY1"/>
<comment type="caution">
    <text evidence="2">The sequence shown here is derived from an EMBL/GenBank/DDBJ whole genome shotgun (WGS) entry which is preliminary data.</text>
</comment>
<feature type="transmembrane region" description="Helical" evidence="1">
    <location>
        <begin position="6"/>
        <end position="25"/>
    </location>
</feature>
<evidence type="ECO:0000313" key="2">
    <source>
        <dbReference type="EMBL" id="MEE9657499.1"/>
    </source>
</evidence>
<reference evidence="2 3" key="1">
    <citation type="submission" date="2023-10" db="EMBL/GenBank/DDBJ databases">
        <title>Wastewater isolates of ESBL- and carbapenemase-producing Gram-negative bacteria from New Zealand.</title>
        <authorList>
            <person name="Straub C."/>
            <person name="Weaver L."/>
            <person name="Cornelius A."/>
            <person name="Mcgill E."/>
            <person name="Dyet K."/>
            <person name="White L."/>
            <person name="Pattis I."/>
        </authorList>
    </citation>
    <scope>NUCLEOTIDE SEQUENCE [LARGE SCALE GENOMIC DNA]</scope>
    <source>
        <strain evidence="2 3">ESBL09</strain>
    </source>
</reference>
<dbReference type="RefSeq" id="WP_272449370.1">
    <property type="nucleotide sequence ID" value="NZ_JAZKKV010000004.1"/>
</dbReference>
<dbReference type="EMBL" id="JAZKKV010000004">
    <property type="protein sequence ID" value="MEE9657499.1"/>
    <property type="molecule type" value="Genomic_DNA"/>
</dbReference>
<keyword evidence="1" id="KW-0812">Transmembrane</keyword>
<keyword evidence="1" id="KW-0472">Membrane</keyword>
<organism evidence="2 3">
    <name type="scientific">Kluyvera ascorbata</name>
    <dbReference type="NCBI Taxonomy" id="51288"/>
    <lineage>
        <taxon>Bacteria</taxon>
        <taxon>Pseudomonadati</taxon>
        <taxon>Pseudomonadota</taxon>
        <taxon>Gammaproteobacteria</taxon>
        <taxon>Enterobacterales</taxon>
        <taxon>Enterobacteriaceae</taxon>
        <taxon>Kluyvera</taxon>
    </lineage>
</organism>
<keyword evidence="1" id="KW-1133">Transmembrane helix</keyword>
<dbReference type="Proteomes" id="UP001331691">
    <property type="component" value="Unassembled WGS sequence"/>
</dbReference>
<accession>A0AB35XCY1</accession>
<protein>
    <submittedName>
        <fullName evidence="2">Uncharacterized protein</fullName>
    </submittedName>
</protein>
<sequence>MMHNVIPYILLGLIGGVLGSAYFIVDMLKQELKTGTVAMGRRVYKVVEVKEFKRNG</sequence>
<keyword evidence="3" id="KW-1185">Reference proteome</keyword>
<name>A0AB35XCY1_9ENTR</name>
<evidence type="ECO:0000256" key="1">
    <source>
        <dbReference type="SAM" id="Phobius"/>
    </source>
</evidence>
<proteinExistence type="predicted"/>
<gene>
    <name evidence="2" type="ORF">V4836_25940</name>
</gene>
<evidence type="ECO:0000313" key="3">
    <source>
        <dbReference type="Proteomes" id="UP001331691"/>
    </source>
</evidence>